<dbReference type="PANTHER" id="PTHR24421">
    <property type="entry name" value="NITRATE/NITRITE SENSOR PROTEIN NARX-RELATED"/>
    <property type="match status" value="1"/>
</dbReference>
<reference evidence="11" key="1">
    <citation type="submission" date="2017-09" db="EMBL/GenBank/DDBJ databases">
        <title>Complete Genome Sequence of ansamitocin-producing Bacterium Actinosynnema pretiosum X47.</title>
        <authorList>
            <person name="Cao G."/>
            <person name="Zong G."/>
            <person name="Zhong C."/>
            <person name="Fu J."/>
        </authorList>
    </citation>
    <scope>NUCLEOTIDE SEQUENCE [LARGE SCALE GENOMIC DNA]</scope>
    <source>
        <strain evidence="11">X47</strain>
    </source>
</reference>
<keyword evidence="9" id="KW-1133">Transmembrane helix</keyword>
<evidence type="ECO:0000256" key="1">
    <source>
        <dbReference type="ARBA" id="ARBA00000085"/>
    </source>
</evidence>
<feature type="transmembrane region" description="Helical" evidence="9">
    <location>
        <begin position="147"/>
        <end position="166"/>
    </location>
</feature>
<keyword evidence="4" id="KW-0808">Transferase</keyword>
<accession>A0A290Z4A5</accession>
<feature type="transmembrane region" description="Helical" evidence="9">
    <location>
        <begin position="172"/>
        <end position="192"/>
    </location>
</feature>
<keyword evidence="3" id="KW-0597">Phosphoprotein</keyword>
<evidence type="ECO:0000259" key="10">
    <source>
        <dbReference type="Pfam" id="PF07730"/>
    </source>
</evidence>
<dbReference type="CDD" id="cd16917">
    <property type="entry name" value="HATPase_UhpB-NarQ-NarX-like"/>
    <property type="match status" value="1"/>
</dbReference>
<dbReference type="PANTHER" id="PTHR24421:SF10">
    <property type="entry name" value="NITRATE_NITRITE SENSOR PROTEIN NARQ"/>
    <property type="match status" value="1"/>
</dbReference>
<evidence type="ECO:0000256" key="6">
    <source>
        <dbReference type="ARBA" id="ARBA00022777"/>
    </source>
</evidence>
<evidence type="ECO:0000256" key="3">
    <source>
        <dbReference type="ARBA" id="ARBA00022553"/>
    </source>
</evidence>
<keyword evidence="12" id="KW-1185">Reference proteome</keyword>
<dbReference type="KEGG" id="apre:CNX65_11330"/>
<proteinExistence type="predicted"/>
<protein>
    <recommendedName>
        <fullName evidence="2">histidine kinase</fullName>
        <ecNumber evidence="2">2.7.13.3</ecNumber>
    </recommendedName>
</protein>
<evidence type="ECO:0000256" key="2">
    <source>
        <dbReference type="ARBA" id="ARBA00012438"/>
    </source>
</evidence>
<dbReference type="GO" id="GO:0000155">
    <property type="term" value="F:phosphorelay sensor kinase activity"/>
    <property type="evidence" value="ECO:0007669"/>
    <property type="project" value="InterPro"/>
</dbReference>
<dbReference type="GO" id="GO:0016020">
    <property type="term" value="C:membrane"/>
    <property type="evidence" value="ECO:0007669"/>
    <property type="project" value="InterPro"/>
</dbReference>
<evidence type="ECO:0000256" key="4">
    <source>
        <dbReference type="ARBA" id="ARBA00022679"/>
    </source>
</evidence>
<keyword evidence="6 11" id="KW-0418">Kinase</keyword>
<evidence type="ECO:0000256" key="9">
    <source>
        <dbReference type="SAM" id="Phobius"/>
    </source>
</evidence>
<gene>
    <name evidence="11" type="ORF">CNX65_11330</name>
</gene>
<name>A0A290Z4A5_9PSEU</name>
<dbReference type="Gene3D" id="1.20.5.1930">
    <property type="match status" value="1"/>
</dbReference>
<dbReference type="SUPFAM" id="SSF55874">
    <property type="entry name" value="ATPase domain of HSP90 chaperone/DNA topoisomerase II/histidine kinase"/>
    <property type="match status" value="1"/>
</dbReference>
<dbReference type="Proteomes" id="UP000218505">
    <property type="component" value="Chromosome"/>
</dbReference>
<feature type="domain" description="Signal transduction histidine kinase subgroup 3 dimerisation and phosphoacceptor" evidence="10">
    <location>
        <begin position="219"/>
        <end position="284"/>
    </location>
</feature>
<dbReference type="EC" id="2.7.13.3" evidence="2"/>
<dbReference type="AlphaFoldDB" id="A0A290Z4A5"/>
<feature type="transmembrane region" description="Helical" evidence="9">
    <location>
        <begin position="118"/>
        <end position="140"/>
    </location>
</feature>
<evidence type="ECO:0000256" key="5">
    <source>
        <dbReference type="ARBA" id="ARBA00022741"/>
    </source>
</evidence>
<dbReference type="Gene3D" id="3.30.565.10">
    <property type="entry name" value="Histidine kinase-like ATPase, C-terminal domain"/>
    <property type="match status" value="1"/>
</dbReference>
<dbReference type="Pfam" id="PF07730">
    <property type="entry name" value="HisKA_3"/>
    <property type="match status" value="1"/>
</dbReference>
<dbReference type="InterPro" id="IPR011712">
    <property type="entry name" value="Sig_transdc_His_kin_sub3_dim/P"/>
</dbReference>
<evidence type="ECO:0000256" key="8">
    <source>
        <dbReference type="ARBA" id="ARBA00023012"/>
    </source>
</evidence>
<organism evidence="11 12">
    <name type="scientific">Actinosynnema pretiosum</name>
    <dbReference type="NCBI Taxonomy" id="42197"/>
    <lineage>
        <taxon>Bacteria</taxon>
        <taxon>Bacillati</taxon>
        <taxon>Actinomycetota</taxon>
        <taxon>Actinomycetes</taxon>
        <taxon>Pseudonocardiales</taxon>
        <taxon>Pseudonocardiaceae</taxon>
        <taxon>Actinosynnema</taxon>
    </lineage>
</organism>
<feature type="transmembrane region" description="Helical" evidence="9">
    <location>
        <begin position="51"/>
        <end position="69"/>
    </location>
</feature>
<keyword evidence="8" id="KW-0902">Two-component regulatory system</keyword>
<evidence type="ECO:0000313" key="12">
    <source>
        <dbReference type="Proteomes" id="UP000218505"/>
    </source>
</evidence>
<keyword evidence="9" id="KW-0812">Transmembrane</keyword>
<dbReference type="GO" id="GO:0046983">
    <property type="term" value="F:protein dimerization activity"/>
    <property type="evidence" value="ECO:0007669"/>
    <property type="project" value="InterPro"/>
</dbReference>
<evidence type="ECO:0000313" key="11">
    <source>
        <dbReference type="EMBL" id="ATE53814.1"/>
    </source>
</evidence>
<dbReference type="GO" id="GO:0005524">
    <property type="term" value="F:ATP binding"/>
    <property type="evidence" value="ECO:0007669"/>
    <property type="project" value="UniProtKB-KW"/>
</dbReference>
<keyword evidence="5" id="KW-0547">Nucleotide-binding</keyword>
<dbReference type="InterPro" id="IPR036890">
    <property type="entry name" value="HATPase_C_sf"/>
</dbReference>
<dbReference type="EMBL" id="CP023445">
    <property type="protein sequence ID" value="ATE53814.1"/>
    <property type="molecule type" value="Genomic_DNA"/>
</dbReference>
<dbReference type="InterPro" id="IPR050482">
    <property type="entry name" value="Sensor_HK_TwoCompSys"/>
</dbReference>
<comment type="catalytic activity">
    <reaction evidence="1">
        <text>ATP + protein L-histidine = ADP + protein N-phospho-L-histidine.</text>
        <dbReference type="EC" id="2.7.13.3"/>
    </reaction>
</comment>
<keyword evidence="9" id="KW-0472">Membrane</keyword>
<keyword evidence="7" id="KW-0067">ATP-binding</keyword>
<sequence length="414" mass="44011">MTRTRGSTATSLARRAPARVGDRCHRWSSVRRTCRAAPVWWDGPVPSRTDLAVVATALSAGLLLFWIDFDRLWGPDQAAPTWVRVLLLVTACAGQLFRTARPGLALALAGPAVAADMALGHSSVVLVVGIDVLFSTAISAGPRLYRGLVTGIGLLCVGLTVGASLLTGEPRLALLVAVQAFSMAVVPVWWGSNIRQHRQNERQLARIAELDRRAAVTAERARMARDLHDVVAGHLSAIAIQSEAVLTLPDDDPQRVRSVLRAVREGSVGALAEMRTMIDVLRADGEVDEAVSARLGEVGRLVEASGLDVRLRVDDVSGVPAAVDVAGYRIAQESLTNALKHGARGGRVSLRVERQAARVVLEVGNEVRDEGRAGRAPGSGTGLVGMAERAHAVGGRFRAGVEDGLWVVRAELPL</sequence>
<evidence type="ECO:0000256" key="7">
    <source>
        <dbReference type="ARBA" id="ARBA00022840"/>
    </source>
</evidence>